<name>A0A382UC35_9ZZZZ</name>
<sequence length="99" mass="11545">MKLPYLTSSIRVRRSPFNRRVEAEGVKAFSVYNHMMIPQFFRSVEEDYAHLKSAVQVWDVACERQVEIIGPDAKQLVQMTTPRDLSGMEDDQCYYIPMV</sequence>
<dbReference type="InterPro" id="IPR006222">
    <property type="entry name" value="GCVT_N"/>
</dbReference>
<dbReference type="EMBL" id="UINC01142980">
    <property type="protein sequence ID" value="SVD31642.1"/>
    <property type="molecule type" value="Genomic_DNA"/>
</dbReference>
<dbReference type="Gene3D" id="3.30.1360.120">
    <property type="entry name" value="Probable tRNA modification gtpase trme, domain 1"/>
    <property type="match status" value="1"/>
</dbReference>
<proteinExistence type="predicted"/>
<organism evidence="2">
    <name type="scientific">marine metagenome</name>
    <dbReference type="NCBI Taxonomy" id="408172"/>
    <lineage>
        <taxon>unclassified sequences</taxon>
        <taxon>metagenomes</taxon>
        <taxon>ecological metagenomes</taxon>
    </lineage>
</organism>
<dbReference type="SUPFAM" id="SSF103025">
    <property type="entry name" value="Folate-binding domain"/>
    <property type="match status" value="1"/>
</dbReference>
<protein>
    <recommendedName>
        <fullName evidence="1">GCVT N-terminal domain-containing protein</fullName>
    </recommendedName>
</protein>
<accession>A0A382UC35</accession>
<dbReference type="AlphaFoldDB" id="A0A382UC35"/>
<reference evidence="2" key="1">
    <citation type="submission" date="2018-05" db="EMBL/GenBank/DDBJ databases">
        <authorList>
            <person name="Lanie J.A."/>
            <person name="Ng W.-L."/>
            <person name="Kazmierczak K.M."/>
            <person name="Andrzejewski T.M."/>
            <person name="Davidsen T.M."/>
            <person name="Wayne K.J."/>
            <person name="Tettelin H."/>
            <person name="Glass J.I."/>
            <person name="Rusch D."/>
            <person name="Podicherti R."/>
            <person name="Tsui H.-C.T."/>
            <person name="Winkler M.E."/>
        </authorList>
    </citation>
    <scope>NUCLEOTIDE SEQUENCE</scope>
</reference>
<dbReference type="Pfam" id="PF01571">
    <property type="entry name" value="GCV_T"/>
    <property type="match status" value="1"/>
</dbReference>
<evidence type="ECO:0000259" key="1">
    <source>
        <dbReference type="Pfam" id="PF01571"/>
    </source>
</evidence>
<gene>
    <name evidence="2" type="ORF">METZ01_LOCUS384496</name>
</gene>
<feature type="non-terminal residue" evidence="2">
    <location>
        <position position="99"/>
    </location>
</feature>
<dbReference type="InterPro" id="IPR027266">
    <property type="entry name" value="TrmE/GcvT-like"/>
</dbReference>
<evidence type="ECO:0000313" key="2">
    <source>
        <dbReference type="EMBL" id="SVD31642.1"/>
    </source>
</evidence>
<feature type="domain" description="GCVT N-terminal" evidence="1">
    <location>
        <begin position="19"/>
        <end position="99"/>
    </location>
</feature>